<gene>
    <name evidence="4" type="ORF">HINF_LOCUS23810</name>
    <name evidence="3" type="ORF">HINF_LOCUS36421</name>
</gene>
<keyword evidence="1" id="KW-0433">Leucine-rich repeat</keyword>
<protein>
    <submittedName>
        <fullName evidence="3">Uncharacterized protein</fullName>
    </submittedName>
</protein>
<reference evidence="3" key="1">
    <citation type="submission" date="2023-06" db="EMBL/GenBank/DDBJ databases">
        <authorList>
            <person name="Kurt Z."/>
        </authorList>
    </citation>
    <scope>NUCLEOTIDE SEQUENCE</scope>
</reference>
<dbReference type="EMBL" id="CATOUU010000790">
    <property type="protein sequence ID" value="CAI9948776.1"/>
    <property type="molecule type" value="Genomic_DNA"/>
</dbReference>
<reference evidence="4 5" key="2">
    <citation type="submission" date="2024-07" db="EMBL/GenBank/DDBJ databases">
        <authorList>
            <person name="Akdeniz Z."/>
        </authorList>
    </citation>
    <scope>NUCLEOTIDE SEQUENCE [LARGE SCALE GENOMIC DNA]</scope>
</reference>
<keyword evidence="5" id="KW-1185">Reference proteome</keyword>
<dbReference type="PANTHER" id="PTHR46652">
    <property type="entry name" value="LEUCINE-RICH REPEAT AND IQ DOMAIN-CONTAINING PROTEIN 1-RELATED"/>
    <property type="match status" value="1"/>
</dbReference>
<dbReference type="InterPro" id="IPR025875">
    <property type="entry name" value="Leu-rich_rpt_4"/>
</dbReference>
<dbReference type="PANTHER" id="PTHR46652:SF3">
    <property type="entry name" value="LEUCINE-RICH REPEAT-CONTAINING PROTEIN 9"/>
    <property type="match status" value="1"/>
</dbReference>
<dbReference type="AlphaFoldDB" id="A0AA86UED9"/>
<evidence type="ECO:0000256" key="2">
    <source>
        <dbReference type="ARBA" id="ARBA00022737"/>
    </source>
</evidence>
<dbReference type="PROSITE" id="PS51450">
    <property type="entry name" value="LRR"/>
    <property type="match status" value="5"/>
</dbReference>
<comment type="caution">
    <text evidence="3">The sequence shown here is derived from an EMBL/GenBank/DDBJ whole genome shotgun (WGS) entry which is preliminary data.</text>
</comment>
<dbReference type="InterPro" id="IPR032675">
    <property type="entry name" value="LRR_dom_sf"/>
</dbReference>
<dbReference type="EMBL" id="CAXDID020000068">
    <property type="protein sequence ID" value="CAL6013480.1"/>
    <property type="molecule type" value="Genomic_DNA"/>
</dbReference>
<sequence>MSDSNNVEQLSEYDQRMINKFQDKIIDGKLDIKDDQELTDLSFIQKLNVTKVTIDSCVHVTIDIFNDNIKEFYVNRCDFANVDDLKLNNLEILSLRENGMKGTQNILVQMQNNPKFSHLKELDLSENRKEIHRLDNQNLSIAMYCVLYQICFEEELQLNDQKSMVNLVKLTLHGNRITNISVLSTLINLEELDLGMNRNININPIQYLTKLTKLSLENCGLTNIQDLSSLTNLIELNLAENEGIDISPINKLTQLVNLNLYLCKLQNITPLKKLNKLENLNVKANEITDWTLLGSLNNLKVLSLSLLSFIESIDITPLQYLRNLKALNISSTKIAEISVLRKLTNLEELYISAVTNFDISLLQYLVKLRELDISSNDVYDISALRPLVNLQYLALEENYISDISPLFELKNLTRLSVDEIYSTDFIKIEINSHLYNVIQKLQYIQPTIEQQFVYNQIKRINSTVTLLQNVNHSRKCTRARFGPLKQLTSQYLQTLSLSHIQFSKSIASLFNKLDIVESCQ</sequence>
<organism evidence="3">
    <name type="scientific">Hexamita inflata</name>
    <dbReference type="NCBI Taxonomy" id="28002"/>
    <lineage>
        <taxon>Eukaryota</taxon>
        <taxon>Metamonada</taxon>
        <taxon>Diplomonadida</taxon>
        <taxon>Hexamitidae</taxon>
        <taxon>Hexamitinae</taxon>
        <taxon>Hexamita</taxon>
    </lineage>
</organism>
<dbReference type="Proteomes" id="UP001642409">
    <property type="component" value="Unassembled WGS sequence"/>
</dbReference>
<dbReference type="SUPFAM" id="SSF52058">
    <property type="entry name" value="L domain-like"/>
    <property type="match status" value="1"/>
</dbReference>
<dbReference type="InterPro" id="IPR001611">
    <property type="entry name" value="Leu-rich_rpt"/>
</dbReference>
<proteinExistence type="predicted"/>
<accession>A0AA86UED9</accession>
<dbReference type="InterPro" id="IPR050836">
    <property type="entry name" value="SDS22/Internalin_LRR"/>
</dbReference>
<keyword evidence="2" id="KW-0677">Repeat</keyword>
<dbReference type="SMART" id="SM00369">
    <property type="entry name" value="LRR_TYP"/>
    <property type="match status" value="4"/>
</dbReference>
<name>A0AA86UED9_9EUKA</name>
<evidence type="ECO:0000256" key="1">
    <source>
        <dbReference type="ARBA" id="ARBA00022614"/>
    </source>
</evidence>
<dbReference type="InterPro" id="IPR003591">
    <property type="entry name" value="Leu-rich_rpt_typical-subtyp"/>
</dbReference>
<dbReference type="SMART" id="SM00365">
    <property type="entry name" value="LRR_SD22"/>
    <property type="match status" value="6"/>
</dbReference>
<evidence type="ECO:0000313" key="4">
    <source>
        <dbReference type="EMBL" id="CAL6013480.1"/>
    </source>
</evidence>
<evidence type="ECO:0000313" key="3">
    <source>
        <dbReference type="EMBL" id="CAI9948776.1"/>
    </source>
</evidence>
<dbReference type="Gene3D" id="3.80.10.10">
    <property type="entry name" value="Ribonuclease Inhibitor"/>
    <property type="match status" value="3"/>
</dbReference>
<dbReference type="Pfam" id="PF12799">
    <property type="entry name" value="LRR_4"/>
    <property type="match status" value="1"/>
</dbReference>
<evidence type="ECO:0000313" key="5">
    <source>
        <dbReference type="Proteomes" id="UP001642409"/>
    </source>
</evidence>